<dbReference type="CDD" id="cd07562">
    <property type="entry name" value="Peptidase_S41_TRI"/>
    <property type="match status" value="1"/>
</dbReference>
<dbReference type="PANTHER" id="PTHR32060">
    <property type="entry name" value="TAIL-SPECIFIC PROTEASE"/>
    <property type="match status" value="1"/>
</dbReference>
<protein>
    <submittedName>
        <fullName evidence="3">S41 family peptidase</fullName>
    </submittedName>
</protein>
<evidence type="ECO:0000259" key="2">
    <source>
        <dbReference type="SMART" id="SM00245"/>
    </source>
</evidence>
<dbReference type="Gene3D" id="3.30.750.44">
    <property type="match status" value="1"/>
</dbReference>
<dbReference type="InterPro" id="IPR036034">
    <property type="entry name" value="PDZ_sf"/>
</dbReference>
<name>A0ABU1ERV7_9FLAO</name>
<dbReference type="InterPro" id="IPR005151">
    <property type="entry name" value="Tail-specific_protease"/>
</dbReference>
<dbReference type="PANTHER" id="PTHR32060:SF30">
    <property type="entry name" value="CARBOXY-TERMINAL PROCESSING PROTEASE CTPA"/>
    <property type="match status" value="1"/>
</dbReference>
<proteinExistence type="predicted"/>
<dbReference type="RefSeq" id="WP_309561978.1">
    <property type="nucleotide sequence ID" value="NZ_JAVJIU010000004.1"/>
</dbReference>
<dbReference type="SMART" id="SM00245">
    <property type="entry name" value="TSPc"/>
    <property type="match status" value="1"/>
</dbReference>
<evidence type="ECO:0000313" key="3">
    <source>
        <dbReference type="EMBL" id="MDR5591109.1"/>
    </source>
</evidence>
<dbReference type="SUPFAM" id="SSF52096">
    <property type="entry name" value="ClpP/crotonase"/>
    <property type="match status" value="1"/>
</dbReference>
<dbReference type="SUPFAM" id="SSF50156">
    <property type="entry name" value="PDZ domain-like"/>
    <property type="match status" value="1"/>
</dbReference>
<reference evidence="4" key="1">
    <citation type="submission" date="2023-07" db="EMBL/GenBank/DDBJ databases">
        <title>Christiangramia sp. SM2212., a novel bacterium of the family Flavobacteriaceae isolated from the sea sediment.</title>
        <authorList>
            <person name="Wang J."/>
            <person name="Zhang X."/>
        </authorList>
    </citation>
    <scope>NUCLEOTIDE SEQUENCE [LARGE SCALE GENOMIC DNA]</scope>
    <source>
        <strain evidence="4">SM2212</strain>
    </source>
</reference>
<dbReference type="Gene3D" id="2.30.42.10">
    <property type="match status" value="1"/>
</dbReference>
<dbReference type="Gene3D" id="3.90.226.10">
    <property type="entry name" value="2-enoyl-CoA Hydratase, Chain A, domain 1"/>
    <property type="match status" value="1"/>
</dbReference>
<feature type="chain" id="PRO_5047414706" evidence="1">
    <location>
        <begin position="20"/>
        <end position="741"/>
    </location>
</feature>
<dbReference type="Gene3D" id="2.60.120.260">
    <property type="entry name" value="Galactose-binding domain-like"/>
    <property type="match status" value="1"/>
</dbReference>
<feature type="domain" description="Tail specific protease" evidence="2">
    <location>
        <begin position="516"/>
        <end position="713"/>
    </location>
</feature>
<comment type="caution">
    <text evidence="3">The sequence shown here is derived from an EMBL/GenBank/DDBJ whole genome shotgun (WGS) entry which is preliminary data.</text>
</comment>
<sequence length="741" mass="84944">MKTFFFPLLLIICSLSCTAQSVKKFNLDFEYLKSDTDFAKDWIQWGTYQVSIDTLTVQSGKYATQINSKNSEGEFGGVVYQISGNYEGEMIKLEGFMKTKEVKEGFAGLLLRVDGRNKILAGDNMEERKISGTTNWTKYIITFPYPKDASSILVGGILAGQGMVWFDDFKLFIDGKNIQSIQEKEKPVFKADQDDEFDSGSNVEFPALNEKLVADLELLGRIWGFMKYYHPEIGKGNFNWDYELFRMLNEYTHTSKNKKRDMILLDWIAKYGRVEVCKSCKAKASNAYLKPDLHWIQNANINQELKNQLLHVYQNRHQGEKYYLGLGPAENPEFLNENAYSDMPYPDEGFRLLSLYRYWNMIQYFFPYRYIIDENWNEILPEYIPQFLSAEDELEYEAVVLKLIGEVQDTHANLYDGNDKLNIWKGEFYPPVHVRFIEDKLVVTDYYNPELKESTGLEIGDVITHINDKPIGEIIEMIKNYYPASNEAVRMRDLSADLLRSQKDQINIKYDSGAGTKEKTLDLYKLENLDYYSLYRKNSKKSYKMLDENVGYINLKSIKTADTKKIKKDFKNTKGIIIDIRNYPSAFVPFSLGSYFVSSPTQFAKFTKFNINNPGEFTFKKGDEIPPSDQTYEKPLVVIVNEITQSSAEYTAMALRAGKNTTIIGSTTAGADGNVSPILLPGGLRTLISGIGVYYPDGTATQRIGIIPDIEVKLTIEGIRAGRDELIEKAIEIIEKKNERH</sequence>
<dbReference type="Pfam" id="PF03572">
    <property type="entry name" value="Peptidase_S41"/>
    <property type="match status" value="1"/>
</dbReference>
<dbReference type="EMBL" id="JAVJIU010000004">
    <property type="protein sequence ID" value="MDR5591109.1"/>
    <property type="molecule type" value="Genomic_DNA"/>
</dbReference>
<gene>
    <name evidence="3" type="ORF">RE431_10715</name>
</gene>
<keyword evidence="4" id="KW-1185">Reference proteome</keyword>
<keyword evidence="1" id="KW-0732">Signal</keyword>
<feature type="signal peptide" evidence="1">
    <location>
        <begin position="1"/>
        <end position="19"/>
    </location>
</feature>
<accession>A0ABU1ERV7</accession>
<evidence type="ECO:0000256" key="1">
    <source>
        <dbReference type="SAM" id="SignalP"/>
    </source>
</evidence>
<organism evidence="3 4">
    <name type="scientific">Christiangramia sediminicola</name>
    <dbReference type="NCBI Taxonomy" id="3073267"/>
    <lineage>
        <taxon>Bacteria</taxon>
        <taxon>Pseudomonadati</taxon>
        <taxon>Bacteroidota</taxon>
        <taxon>Flavobacteriia</taxon>
        <taxon>Flavobacteriales</taxon>
        <taxon>Flavobacteriaceae</taxon>
        <taxon>Christiangramia</taxon>
    </lineage>
</organism>
<evidence type="ECO:0000313" key="4">
    <source>
        <dbReference type="Proteomes" id="UP001257234"/>
    </source>
</evidence>
<dbReference type="Proteomes" id="UP001257234">
    <property type="component" value="Unassembled WGS sequence"/>
</dbReference>
<dbReference type="InterPro" id="IPR029045">
    <property type="entry name" value="ClpP/crotonase-like_dom_sf"/>
</dbReference>